<dbReference type="GO" id="GO:0008270">
    <property type="term" value="F:zinc ion binding"/>
    <property type="evidence" value="ECO:0007669"/>
    <property type="project" value="UniProtKB-KW"/>
</dbReference>
<accession>A0A8J5KSD2</accession>
<evidence type="ECO:0000256" key="1">
    <source>
        <dbReference type="ARBA" id="ARBA00022723"/>
    </source>
</evidence>
<dbReference type="PROSITE" id="PS50157">
    <property type="entry name" value="ZINC_FINGER_C2H2_2"/>
    <property type="match status" value="1"/>
</dbReference>
<dbReference type="SMART" id="SM00355">
    <property type="entry name" value="ZnF_C2H2"/>
    <property type="match status" value="3"/>
</dbReference>
<evidence type="ECO:0000256" key="7">
    <source>
        <dbReference type="ARBA" id="ARBA00059785"/>
    </source>
</evidence>
<dbReference type="PANTHER" id="PTHR10593:SF188">
    <property type="entry name" value="ZINC FINGER PROTEIN GAI-ASSOCIATED FACTOR 1"/>
    <property type="match status" value="1"/>
</dbReference>
<comment type="caution">
    <text evidence="13">The sequence shown here is derived from an EMBL/GenBank/DDBJ whole genome shotgun (WGS) entry which is preliminary data.</text>
</comment>
<keyword evidence="5" id="KW-0805">Transcription regulation</keyword>
<dbReference type="EMBL" id="JACMSC010000013">
    <property type="protein sequence ID" value="KAG6493532.1"/>
    <property type="molecule type" value="Genomic_DNA"/>
</dbReference>
<evidence type="ECO:0000259" key="12">
    <source>
        <dbReference type="PROSITE" id="PS50157"/>
    </source>
</evidence>
<dbReference type="Proteomes" id="UP000734854">
    <property type="component" value="Unassembled WGS sequence"/>
</dbReference>
<dbReference type="Pfam" id="PF22996">
    <property type="entry name" value="C2H2-2nd_BIRD-IDD"/>
    <property type="match status" value="1"/>
</dbReference>
<protein>
    <recommendedName>
        <fullName evidence="8">Protein EARLY HEADING DATE 2</fullName>
    </recommendedName>
    <alternativeName>
        <fullName evidence="9">Protein RICE INDETERMINATE 1</fullName>
    </alternativeName>
</protein>
<evidence type="ECO:0000313" key="13">
    <source>
        <dbReference type="EMBL" id="KAG6493532.1"/>
    </source>
</evidence>
<evidence type="ECO:0000256" key="4">
    <source>
        <dbReference type="ARBA" id="ARBA00022833"/>
    </source>
</evidence>
<keyword evidence="6" id="KW-0804">Transcription</keyword>
<feature type="region of interest" description="Disordered" evidence="11">
    <location>
        <begin position="1"/>
        <end position="58"/>
    </location>
</feature>
<keyword evidence="1" id="KW-0479">Metal-binding</keyword>
<dbReference type="FunFam" id="3.30.160.60:FF:000131">
    <property type="entry name" value="protein indeterminate-domain 5, chloroplastic-like"/>
    <property type="match status" value="1"/>
</dbReference>
<feature type="region of interest" description="Disordered" evidence="11">
    <location>
        <begin position="209"/>
        <end position="247"/>
    </location>
</feature>
<dbReference type="SUPFAM" id="SSF57667">
    <property type="entry name" value="beta-beta-alpha zinc fingers"/>
    <property type="match status" value="1"/>
</dbReference>
<name>A0A8J5KSD2_ZINOF</name>
<evidence type="ECO:0000256" key="2">
    <source>
        <dbReference type="ARBA" id="ARBA00022737"/>
    </source>
</evidence>
<feature type="compositionally biased region" description="Low complexity" evidence="11">
    <location>
        <begin position="13"/>
        <end position="29"/>
    </location>
</feature>
<keyword evidence="4" id="KW-0862">Zinc</keyword>
<keyword evidence="2" id="KW-0677">Repeat</keyword>
<keyword evidence="3 10" id="KW-0863">Zinc-finger</keyword>
<dbReference type="PROSITE" id="PS00028">
    <property type="entry name" value="ZINC_FINGER_C2H2_1"/>
    <property type="match status" value="1"/>
</dbReference>
<evidence type="ECO:0000256" key="5">
    <source>
        <dbReference type="ARBA" id="ARBA00023015"/>
    </source>
</evidence>
<feature type="domain" description="C2H2-type" evidence="12">
    <location>
        <begin position="75"/>
        <end position="97"/>
    </location>
</feature>
<feature type="region of interest" description="Disordered" evidence="11">
    <location>
        <begin position="559"/>
        <end position="582"/>
    </location>
</feature>
<dbReference type="Gene3D" id="3.30.160.60">
    <property type="entry name" value="Classic Zinc Finger"/>
    <property type="match status" value="2"/>
</dbReference>
<feature type="compositionally biased region" description="Polar residues" evidence="11">
    <location>
        <begin position="1"/>
        <end position="12"/>
    </location>
</feature>
<dbReference type="AlphaFoldDB" id="A0A8J5KSD2"/>
<evidence type="ECO:0000256" key="9">
    <source>
        <dbReference type="ARBA" id="ARBA00083437"/>
    </source>
</evidence>
<comment type="function">
    <text evidence="7">Transcription activator that acts as a flowering master switch in both long and short days, independently of the circadian clock. Promotes flowering upstream of HD1 by up-regulating FTL1, FTL4, FTL5, FTL6, EHD1, HD3A and RFT1. Seems to repress FTL11 expression. May recognize the consensus motif 5'-TTTGTCGTAAT-3' in target gene promoters.</text>
</comment>
<dbReference type="GO" id="GO:0005634">
    <property type="term" value="C:nucleus"/>
    <property type="evidence" value="ECO:0007669"/>
    <property type="project" value="TreeGrafter"/>
</dbReference>
<dbReference type="Pfam" id="PF00096">
    <property type="entry name" value="zf-C2H2"/>
    <property type="match status" value="1"/>
</dbReference>
<dbReference type="InterPro" id="IPR013087">
    <property type="entry name" value="Znf_C2H2_type"/>
</dbReference>
<feature type="region of interest" description="Disordered" evidence="11">
    <location>
        <begin position="411"/>
        <end position="444"/>
    </location>
</feature>
<feature type="compositionally biased region" description="Polar residues" evidence="11">
    <location>
        <begin position="417"/>
        <end position="426"/>
    </location>
</feature>
<feature type="compositionally biased region" description="Basic and acidic residues" evidence="11">
    <location>
        <begin position="221"/>
        <end position="237"/>
    </location>
</feature>
<reference evidence="13 14" key="1">
    <citation type="submission" date="2020-08" db="EMBL/GenBank/DDBJ databases">
        <title>Plant Genome Project.</title>
        <authorList>
            <person name="Zhang R.-G."/>
        </authorList>
    </citation>
    <scope>NUCLEOTIDE SEQUENCE [LARGE SCALE GENOMIC DNA]</scope>
    <source>
        <tissue evidence="13">Rhizome</tissue>
    </source>
</reference>
<dbReference type="FunFam" id="3.30.160.60:FF:000554">
    <property type="entry name" value="protein indeterminate-domain 12-like"/>
    <property type="match status" value="1"/>
</dbReference>
<dbReference type="InterPro" id="IPR055186">
    <property type="entry name" value="C2H2-2nd_BIRD-IDD"/>
</dbReference>
<dbReference type="GO" id="GO:0003700">
    <property type="term" value="F:DNA-binding transcription factor activity"/>
    <property type="evidence" value="ECO:0007669"/>
    <property type="project" value="TreeGrafter"/>
</dbReference>
<evidence type="ECO:0000313" key="14">
    <source>
        <dbReference type="Proteomes" id="UP000734854"/>
    </source>
</evidence>
<dbReference type="Pfam" id="PF22995">
    <property type="entry name" value="C2CH-3rd_BIRD-IDD"/>
    <property type="match status" value="1"/>
</dbReference>
<evidence type="ECO:0000256" key="6">
    <source>
        <dbReference type="ARBA" id="ARBA00023163"/>
    </source>
</evidence>
<dbReference type="InterPro" id="IPR055185">
    <property type="entry name" value="C2CH-4th_BIRD-IDD"/>
</dbReference>
<dbReference type="InterPro" id="IPR031140">
    <property type="entry name" value="IDD1-16"/>
</dbReference>
<evidence type="ECO:0000256" key="3">
    <source>
        <dbReference type="ARBA" id="ARBA00022771"/>
    </source>
</evidence>
<dbReference type="InterPro" id="IPR055187">
    <property type="entry name" value="C2CH-3rd_BIRD-IDD"/>
</dbReference>
<keyword evidence="14" id="KW-1185">Reference proteome</keyword>
<dbReference type="Pfam" id="PF22992">
    <property type="entry name" value="C2CH-4th_BIRD-IDD"/>
    <property type="match status" value="1"/>
</dbReference>
<organism evidence="13 14">
    <name type="scientific">Zingiber officinale</name>
    <name type="common">Ginger</name>
    <name type="synonym">Amomum zingiber</name>
    <dbReference type="NCBI Taxonomy" id="94328"/>
    <lineage>
        <taxon>Eukaryota</taxon>
        <taxon>Viridiplantae</taxon>
        <taxon>Streptophyta</taxon>
        <taxon>Embryophyta</taxon>
        <taxon>Tracheophyta</taxon>
        <taxon>Spermatophyta</taxon>
        <taxon>Magnoliopsida</taxon>
        <taxon>Liliopsida</taxon>
        <taxon>Zingiberales</taxon>
        <taxon>Zingiberaceae</taxon>
        <taxon>Zingiber</taxon>
    </lineage>
</organism>
<sequence length="582" mass="61687">MMEYENSSVMTVSNSGSGEASVSSSGQLPPAAPPSLGPLQPIPVVKKKRNLPGTPDPEAEVIALSPKTLMATNRFVCEICNKGFQRDQNLQLHRRGHNLPWKLRQRTGKEVRKRVYVCPEPTCVHHDPSRALGDLTGIKKHFCRKHGEKKWKCDKCSKKYAVQSDWKAHSKVCGTREYRCDCGTLFSRRDSFITHRAFCDALAEESAKAGTTPPTANLKPASEDDGKAEAASEKATEAEEATATVETAPAVAVDAPLPLPKVAPPLERQGWLFVLCSYFLPNNAKRRGGFVGFEASPAIKKNAKSAGIKTWKLWFLSSDALREPEKSAGLLPYVRQSPVALANTSSAAVAASTTTSSSSNSNNISMFASIFASVSATTAAHSSTTFSDLMGAMGHPDRSLAEPLSLCLAPNGGPPSSLFSPPQNQSHDWRPFSAPPPPPSPHMSATALLQKAAQMGAAATGSSFLKGFGLDGPGDSSLRWGHHRQQQQHLEPEPSPMLPSGLGLGLPYEQDLMMGSSALFGTKPATLDFLGLGMGPVGGTPNGGLSALMTSIGSSSLDIGTGPATTGGWEGTERKSTSSANL</sequence>
<feature type="region of interest" description="Disordered" evidence="11">
    <location>
        <begin position="476"/>
        <end position="503"/>
    </location>
</feature>
<proteinExistence type="predicted"/>
<gene>
    <name evidence="13" type="ORF">ZIOFF_048524</name>
</gene>
<dbReference type="InterPro" id="IPR036236">
    <property type="entry name" value="Znf_C2H2_sf"/>
</dbReference>
<evidence type="ECO:0000256" key="10">
    <source>
        <dbReference type="PROSITE-ProRule" id="PRU00042"/>
    </source>
</evidence>
<evidence type="ECO:0000256" key="11">
    <source>
        <dbReference type="SAM" id="MobiDB-lite"/>
    </source>
</evidence>
<dbReference type="PANTHER" id="PTHR10593">
    <property type="entry name" value="SERINE/THREONINE-PROTEIN KINASE RIO"/>
    <property type="match status" value="1"/>
</dbReference>
<evidence type="ECO:0000256" key="8">
    <source>
        <dbReference type="ARBA" id="ARBA00072973"/>
    </source>
</evidence>